<evidence type="ECO:0000313" key="1">
    <source>
        <dbReference type="EMBL" id="KAL0563858.1"/>
    </source>
</evidence>
<accession>A0ABR3ELX4</accession>
<dbReference type="PANTHER" id="PTHR14218:SF19">
    <property type="entry name" value="SERINE PROTEASE AORO, PUTATIVE (AFU_ORTHOLOGUE AFUA_6G10250)-RELATED"/>
    <property type="match status" value="1"/>
</dbReference>
<sequence>MINDTRIAAGKSTVGFINPTVYSEGFAAAFNDITNGTNPGCGTTEFPATPGWDPVT</sequence>
<gene>
    <name evidence="1" type="primary">SED1</name>
    <name evidence="1" type="ORF">V5O48_018203</name>
</gene>
<evidence type="ECO:0000313" key="2">
    <source>
        <dbReference type="Proteomes" id="UP001465976"/>
    </source>
</evidence>
<dbReference type="EMBL" id="JBAHYK010003146">
    <property type="protein sequence ID" value="KAL0563858.1"/>
    <property type="molecule type" value="Genomic_DNA"/>
</dbReference>
<name>A0ABR3ELX4_9AGAR</name>
<comment type="caution">
    <text evidence="1">The sequence shown here is derived from an EMBL/GenBank/DDBJ whole genome shotgun (WGS) entry which is preliminary data.</text>
</comment>
<organism evidence="1 2">
    <name type="scientific">Marasmius crinis-equi</name>
    <dbReference type="NCBI Taxonomy" id="585013"/>
    <lineage>
        <taxon>Eukaryota</taxon>
        <taxon>Fungi</taxon>
        <taxon>Dikarya</taxon>
        <taxon>Basidiomycota</taxon>
        <taxon>Agaricomycotina</taxon>
        <taxon>Agaricomycetes</taxon>
        <taxon>Agaricomycetidae</taxon>
        <taxon>Agaricales</taxon>
        <taxon>Marasmiineae</taxon>
        <taxon>Marasmiaceae</taxon>
        <taxon>Marasmius</taxon>
    </lineage>
</organism>
<keyword evidence="1" id="KW-0378">Hydrolase</keyword>
<reference evidence="1 2" key="1">
    <citation type="submission" date="2024-02" db="EMBL/GenBank/DDBJ databases">
        <title>A draft genome for the cacao thread blight pathogen Marasmius crinis-equi.</title>
        <authorList>
            <person name="Cohen S.P."/>
            <person name="Baruah I.K."/>
            <person name="Amoako-Attah I."/>
            <person name="Bukari Y."/>
            <person name="Meinhardt L.W."/>
            <person name="Bailey B.A."/>
        </authorList>
    </citation>
    <scope>NUCLEOTIDE SEQUENCE [LARGE SCALE GENOMIC DNA]</scope>
    <source>
        <strain evidence="1 2">GH-76</strain>
    </source>
</reference>
<keyword evidence="2" id="KW-1185">Reference proteome</keyword>
<dbReference type="Gene3D" id="3.40.50.200">
    <property type="entry name" value="Peptidase S8/S53 domain"/>
    <property type="match status" value="1"/>
</dbReference>
<dbReference type="SUPFAM" id="SSF52743">
    <property type="entry name" value="Subtilisin-like"/>
    <property type="match status" value="1"/>
</dbReference>
<dbReference type="InterPro" id="IPR036852">
    <property type="entry name" value="Peptidase_S8/S53_dom_sf"/>
</dbReference>
<feature type="non-terminal residue" evidence="1">
    <location>
        <position position="56"/>
    </location>
</feature>
<proteinExistence type="predicted"/>
<dbReference type="GO" id="GO:0016787">
    <property type="term" value="F:hydrolase activity"/>
    <property type="evidence" value="ECO:0007669"/>
    <property type="project" value="UniProtKB-KW"/>
</dbReference>
<dbReference type="Proteomes" id="UP001465976">
    <property type="component" value="Unassembled WGS sequence"/>
</dbReference>
<dbReference type="PANTHER" id="PTHR14218">
    <property type="entry name" value="PROTEASE S8 TRIPEPTIDYL PEPTIDASE I CLN2"/>
    <property type="match status" value="1"/>
</dbReference>
<dbReference type="InterPro" id="IPR050819">
    <property type="entry name" value="Tripeptidyl-peptidase_I"/>
</dbReference>
<dbReference type="EC" id="3.4.14.9" evidence="1"/>
<protein>
    <submittedName>
        <fullName evidence="1">Tripeptidyl-peptidase sed1</fullName>
        <ecNumber evidence="1">3.4.14.9</ecNumber>
    </submittedName>
</protein>